<reference evidence="1" key="1">
    <citation type="submission" date="2018-05" db="EMBL/GenBank/DDBJ databases">
        <authorList>
            <person name="Lanie J.A."/>
            <person name="Ng W.-L."/>
            <person name="Kazmierczak K.M."/>
            <person name="Andrzejewski T.M."/>
            <person name="Davidsen T.M."/>
            <person name="Wayne K.J."/>
            <person name="Tettelin H."/>
            <person name="Glass J.I."/>
            <person name="Rusch D."/>
            <person name="Podicherti R."/>
            <person name="Tsui H.-C.T."/>
            <person name="Winkler M.E."/>
        </authorList>
    </citation>
    <scope>NUCLEOTIDE SEQUENCE</scope>
</reference>
<gene>
    <name evidence="1" type="ORF">METZ01_LOCUS191131</name>
</gene>
<sequence length="74" mass="8825">MDFNSKKLNSILTLFQNGERKTAYKKMKDYINLYPTNIIAIYNYAFMSEKLNNLDSAINNYKKIIKINNQHWQS</sequence>
<evidence type="ECO:0000313" key="1">
    <source>
        <dbReference type="EMBL" id="SVB38277.1"/>
    </source>
</evidence>
<dbReference type="AlphaFoldDB" id="A0A382DKZ1"/>
<accession>A0A382DKZ1</accession>
<proteinExistence type="predicted"/>
<protein>
    <submittedName>
        <fullName evidence="1">Uncharacterized protein</fullName>
    </submittedName>
</protein>
<name>A0A382DKZ1_9ZZZZ</name>
<dbReference type="Gene3D" id="1.25.40.10">
    <property type="entry name" value="Tetratricopeptide repeat domain"/>
    <property type="match status" value="1"/>
</dbReference>
<organism evidence="1">
    <name type="scientific">marine metagenome</name>
    <dbReference type="NCBI Taxonomy" id="408172"/>
    <lineage>
        <taxon>unclassified sequences</taxon>
        <taxon>metagenomes</taxon>
        <taxon>ecological metagenomes</taxon>
    </lineage>
</organism>
<feature type="non-terminal residue" evidence="1">
    <location>
        <position position="74"/>
    </location>
</feature>
<dbReference type="SUPFAM" id="SSF48452">
    <property type="entry name" value="TPR-like"/>
    <property type="match status" value="1"/>
</dbReference>
<dbReference type="InterPro" id="IPR011990">
    <property type="entry name" value="TPR-like_helical_dom_sf"/>
</dbReference>
<dbReference type="EMBL" id="UINC01039582">
    <property type="protein sequence ID" value="SVB38277.1"/>
    <property type="molecule type" value="Genomic_DNA"/>
</dbReference>